<evidence type="ECO:0000313" key="1">
    <source>
        <dbReference type="EMBL" id="JAE25563.1"/>
    </source>
</evidence>
<name>A0A0A9GYB2_ARUDO</name>
<dbReference type="AlphaFoldDB" id="A0A0A9GYB2"/>
<accession>A0A0A9GYB2</accession>
<dbReference type="EMBL" id="GBRH01172333">
    <property type="protein sequence ID" value="JAE25563.1"/>
    <property type="molecule type" value="Transcribed_RNA"/>
</dbReference>
<proteinExistence type="predicted"/>
<organism evidence="1">
    <name type="scientific">Arundo donax</name>
    <name type="common">Giant reed</name>
    <name type="synonym">Donax arundinaceus</name>
    <dbReference type="NCBI Taxonomy" id="35708"/>
    <lineage>
        <taxon>Eukaryota</taxon>
        <taxon>Viridiplantae</taxon>
        <taxon>Streptophyta</taxon>
        <taxon>Embryophyta</taxon>
        <taxon>Tracheophyta</taxon>
        <taxon>Spermatophyta</taxon>
        <taxon>Magnoliopsida</taxon>
        <taxon>Liliopsida</taxon>
        <taxon>Poales</taxon>
        <taxon>Poaceae</taxon>
        <taxon>PACMAD clade</taxon>
        <taxon>Arundinoideae</taxon>
        <taxon>Arundineae</taxon>
        <taxon>Arundo</taxon>
    </lineage>
</organism>
<protein>
    <submittedName>
        <fullName evidence="1">Uncharacterized protein</fullName>
    </submittedName>
</protein>
<sequence>MILPKLLPESLELIYVHSMVYELPEVSKLLPAQVFNHVLLNMPAA</sequence>
<reference evidence="1" key="2">
    <citation type="journal article" date="2015" name="Data Brief">
        <title>Shoot transcriptome of the giant reed, Arundo donax.</title>
        <authorList>
            <person name="Barrero R.A."/>
            <person name="Guerrero F.D."/>
            <person name="Moolhuijzen P."/>
            <person name="Goolsby J.A."/>
            <person name="Tidwell J."/>
            <person name="Bellgard S.E."/>
            <person name="Bellgard M.I."/>
        </authorList>
    </citation>
    <scope>NUCLEOTIDE SEQUENCE</scope>
    <source>
        <tissue evidence="1">Shoot tissue taken approximately 20 cm above the soil surface</tissue>
    </source>
</reference>
<reference evidence="1" key="1">
    <citation type="submission" date="2014-09" db="EMBL/GenBank/DDBJ databases">
        <authorList>
            <person name="Magalhaes I.L.F."/>
            <person name="Oliveira U."/>
            <person name="Santos F.R."/>
            <person name="Vidigal T.H.D.A."/>
            <person name="Brescovit A.D."/>
            <person name="Santos A.J."/>
        </authorList>
    </citation>
    <scope>NUCLEOTIDE SEQUENCE</scope>
    <source>
        <tissue evidence="1">Shoot tissue taken approximately 20 cm above the soil surface</tissue>
    </source>
</reference>